<dbReference type="SUPFAM" id="SSF53850">
    <property type="entry name" value="Periplasmic binding protein-like II"/>
    <property type="match status" value="1"/>
</dbReference>
<comment type="subcellular location">
    <subcellularLocation>
        <location evidence="1">Periplasm</location>
    </subcellularLocation>
</comment>
<dbReference type="AlphaFoldDB" id="A0A450WZ62"/>
<dbReference type="GO" id="GO:0042597">
    <property type="term" value="C:periplasmic space"/>
    <property type="evidence" value="ECO:0007669"/>
    <property type="project" value="UniProtKB-SubCell"/>
</dbReference>
<dbReference type="Pfam" id="PF09084">
    <property type="entry name" value="NMT1"/>
    <property type="match status" value="1"/>
</dbReference>
<evidence type="ECO:0000256" key="3">
    <source>
        <dbReference type="ARBA" id="ARBA00022729"/>
    </source>
</evidence>
<evidence type="ECO:0000256" key="1">
    <source>
        <dbReference type="ARBA" id="ARBA00004418"/>
    </source>
</evidence>
<dbReference type="PANTHER" id="PTHR30024:SF47">
    <property type="entry name" value="TAURINE-BINDING PERIPLASMIC PROTEIN"/>
    <property type="match status" value="1"/>
</dbReference>
<organism evidence="5">
    <name type="scientific">Candidatus Kentrum sp. LFY</name>
    <dbReference type="NCBI Taxonomy" id="2126342"/>
    <lineage>
        <taxon>Bacteria</taxon>
        <taxon>Pseudomonadati</taxon>
        <taxon>Pseudomonadota</taxon>
        <taxon>Gammaproteobacteria</taxon>
        <taxon>Candidatus Kentrum</taxon>
    </lineage>
</organism>
<gene>
    <name evidence="5" type="ORF">BECKLFY1418C_GA0070996_11156</name>
</gene>
<accession>A0A450WZ62</accession>
<sequence length="349" mass="38028">MRRTRRDHRSEALPRMKSISRIILARIVLVFVALFSSMVFADDYQPVKIASGGHVVHFLPLDIAIAHGFFQEQGLRPEVTYLRAGTPTAQALLAGQVDFSTNGMEHAFKAAVQGKDNLRMVVLMNRLPGMVLVVDARYRGKVEDVSDLKGLTLGVTSKGAGTHMVLNYLLGKNGVSPHEVTVIKAGTSTFPPALQNRQIDGGMALEPFASMLVENGDAFVLADLNTLANTERVFGGPYNLAGIVTRQAVIDADPALVGKVVAAIRKALRWIATHSPRAIADALPTIVVGTDKERYIETLKKLAEFYSADGRILPIGVDSVFRSMQFSGALPKDTPLDQGRFYTNRFIVD</sequence>
<protein>
    <submittedName>
        <fullName evidence="5">NitT/TauT family transport system substrate-binding protein</fullName>
    </submittedName>
</protein>
<evidence type="ECO:0000259" key="4">
    <source>
        <dbReference type="Pfam" id="PF09084"/>
    </source>
</evidence>
<evidence type="ECO:0000313" key="5">
    <source>
        <dbReference type="EMBL" id="VFK22316.1"/>
    </source>
</evidence>
<dbReference type="GO" id="GO:0042918">
    <property type="term" value="P:alkanesulfonate transmembrane transport"/>
    <property type="evidence" value="ECO:0007669"/>
    <property type="project" value="TreeGrafter"/>
</dbReference>
<comment type="similarity">
    <text evidence="2">Belongs to the bacterial solute-binding protein SsuA/TauA family.</text>
</comment>
<evidence type="ECO:0000256" key="2">
    <source>
        <dbReference type="ARBA" id="ARBA00010742"/>
    </source>
</evidence>
<keyword evidence="3" id="KW-0732">Signal</keyword>
<dbReference type="Gene3D" id="3.40.190.10">
    <property type="entry name" value="Periplasmic binding protein-like II"/>
    <property type="match status" value="2"/>
</dbReference>
<dbReference type="InterPro" id="IPR015168">
    <property type="entry name" value="SsuA/THI5"/>
</dbReference>
<reference evidence="5" key="1">
    <citation type="submission" date="2019-02" db="EMBL/GenBank/DDBJ databases">
        <authorList>
            <person name="Gruber-Vodicka R. H."/>
            <person name="Seah K. B. B."/>
        </authorList>
    </citation>
    <scope>NUCLEOTIDE SEQUENCE</scope>
    <source>
        <strain evidence="5">BECK_BY7</strain>
    </source>
</reference>
<proteinExistence type="inferred from homology"/>
<feature type="domain" description="SsuA/THI5-like" evidence="4">
    <location>
        <begin position="58"/>
        <end position="274"/>
    </location>
</feature>
<dbReference type="EMBL" id="CAADFN010000115">
    <property type="protein sequence ID" value="VFK22316.1"/>
    <property type="molecule type" value="Genomic_DNA"/>
</dbReference>
<dbReference type="PANTHER" id="PTHR30024">
    <property type="entry name" value="ALIPHATIC SULFONATES-BINDING PROTEIN-RELATED"/>
    <property type="match status" value="1"/>
</dbReference>
<name>A0A450WZ62_9GAMM</name>